<gene>
    <name evidence="1" type="ORF">H9777_06105</name>
</gene>
<reference evidence="1" key="1">
    <citation type="journal article" date="2021" name="PeerJ">
        <title>Extensive microbial diversity within the chicken gut microbiome revealed by metagenomics and culture.</title>
        <authorList>
            <person name="Gilroy R."/>
            <person name="Ravi A."/>
            <person name="Getino M."/>
            <person name="Pursley I."/>
            <person name="Horton D.L."/>
            <person name="Alikhan N.F."/>
            <person name="Baker D."/>
            <person name="Gharbi K."/>
            <person name="Hall N."/>
            <person name="Watson M."/>
            <person name="Adriaenssens E.M."/>
            <person name="Foster-Nyarko E."/>
            <person name="Jarju S."/>
            <person name="Secka A."/>
            <person name="Antonio M."/>
            <person name="Oren A."/>
            <person name="Chaudhuri R.R."/>
            <person name="La Ragione R."/>
            <person name="Hildebrand F."/>
            <person name="Pallen M.J."/>
        </authorList>
    </citation>
    <scope>NUCLEOTIDE SEQUENCE</scope>
    <source>
        <strain evidence="1">G4-2901</strain>
    </source>
</reference>
<evidence type="ECO:0000313" key="1">
    <source>
        <dbReference type="EMBL" id="MBU3837875.1"/>
    </source>
</evidence>
<reference evidence="1" key="2">
    <citation type="submission" date="2021-04" db="EMBL/GenBank/DDBJ databases">
        <authorList>
            <person name="Gilroy R."/>
        </authorList>
    </citation>
    <scope>NUCLEOTIDE SEQUENCE</scope>
    <source>
        <strain evidence="1">G4-2901</strain>
    </source>
</reference>
<dbReference type="Proteomes" id="UP000783796">
    <property type="component" value="Unassembled WGS sequence"/>
</dbReference>
<name>A0A948TBW2_9BACT</name>
<evidence type="ECO:0000313" key="2">
    <source>
        <dbReference type="Proteomes" id="UP000783796"/>
    </source>
</evidence>
<proteinExistence type="predicted"/>
<organism evidence="1 2">
    <name type="scientific">Candidatus Phocaeicola faecigallinarum</name>
    <dbReference type="NCBI Taxonomy" id="2838732"/>
    <lineage>
        <taxon>Bacteria</taxon>
        <taxon>Pseudomonadati</taxon>
        <taxon>Bacteroidota</taxon>
        <taxon>Bacteroidia</taxon>
        <taxon>Bacteroidales</taxon>
        <taxon>Bacteroidaceae</taxon>
        <taxon>Phocaeicola</taxon>
    </lineage>
</organism>
<comment type="caution">
    <text evidence="1">The sequence shown here is derived from an EMBL/GenBank/DDBJ whole genome shotgun (WGS) entry which is preliminary data.</text>
</comment>
<protein>
    <submittedName>
        <fullName evidence="1">Uncharacterized protein</fullName>
    </submittedName>
</protein>
<sequence length="260" mass="29269">MILSAFCLLSTGIYAQEDNSKLKKDSLRAITDESIGIPKISPANNGMKKPEVKAETEIQQMEIQEIKLRRPFYMPYYTNPSPMFYGDYSTGGMMAPNLYGYGSQSTLPGIGRINEASLMYQYNINDYWEIQAGLNATKFNFPFSTGQAFGTSGAVIYRPNERLSFRAFGSYAPASAYGFQMSSFGGTIGYEFNDRWGMEVGAERIYDPMRGRWDTRPIAIPYYKFNKTKIGLDVGGILYEIIRSAKFKNQSGNHTIMPGR</sequence>
<accession>A0A948TBW2</accession>
<dbReference type="AlphaFoldDB" id="A0A948TBW2"/>
<dbReference type="EMBL" id="JAHLFW010000054">
    <property type="protein sequence ID" value="MBU3837875.1"/>
    <property type="molecule type" value="Genomic_DNA"/>
</dbReference>